<accession>D2QHI9</accession>
<evidence type="ECO:0000313" key="2">
    <source>
        <dbReference type="EMBL" id="ADB38649.1"/>
    </source>
</evidence>
<dbReference type="STRING" id="504472.Slin_2632"/>
<dbReference type="InterPro" id="IPR000601">
    <property type="entry name" value="PKD_dom"/>
</dbReference>
<dbReference type="Pfam" id="PF00801">
    <property type="entry name" value="PKD"/>
    <property type="match status" value="1"/>
</dbReference>
<dbReference type="eggNOG" id="COG3794">
    <property type="taxonomic scope" value="Bacteria"/>
</dbReference>
<reference evidence="2 3" key="1">
    <citation type="journal article" date="2010" name="Stand. Genomic Sci.">
        <title>Complete genome sequence of Spirosoma linguale type strain (1).</title>
        <authorList>
            <person name="Lail K."/>
            <person name="Sikorski J."/>
            <person name="Saunders E."/>
            <person name="Lapidus A."/>
            <person name="Glavina Del Rio T."/>
            <person name="Copeland A."/>
            <person name="Tice H."/>
            <person name="Cheng J.-F."/>
            <person name="Lucas S."/>
            <person name="Nolan M."/>
            <person name="Bruce D."/>
            <person name="Goodwin L."/>
            <person name="Pitluck S."/>
            <person name="Ivanova N."/>
            <person name="Mavromatis K."/>
            <person name="Ovchinnikova G."/>
            <person name="Pati A."/>
            <person name="Chen A."/>
            <person name="Palaniappan K."/>
            <person name="Land M."/>
            <person name="Hauser L."/>
            <person name="Chang Y.-J."/>
            <person name="Jeffries C.D."/>
            <person name="Chain P."/>
            <person name="Brettin T."/>
            <person name="Detter J.C."/>
            <person name="Schuetze A."/>
            <person name="Rohde M."/>
            <person name="Tindall B.J."/>
            <person name="Goeker M."/>
            <person name="Bristow J."/>
            <person name="Eisen J.A."/>
            <person name="Markowitz V."/>
            <person name="Hugenholtz P."/>
            <person name="Kyrpides N.C."/>
            <person name="Klenk H.-P."/>
            <person name="Chen F."/>
        </authorList>
    </citation>
    <scope>NUCLEOTIDE SEQUENCE [LARGE SCALE GENOMIC DNA]</scope>
    <source>
        <strain evidence="3">ATCC 33905 / DSM 74 / LMG 10896 / Claus 1</strain>
    </source>
</reference>
<sequence>MLLRVNFFVFSLLIRLLIASYKLTTMASFNSYKILLGLLLCTVLAASAQTNLTRLSPELAKQFTTTDPLFKEPYVDVDEWRDKPVRHRYVHGGFTETGARFSFYFPAKENYQGRFFQYITPFPDNENLSQGAAGEEDKIGFAVNHGAYFIETNEGGAIDFSKPMAADPTIGAYRVNATSAQFSRIVAAQLYGKHRTYGYCFGGSGGAFRTVGGMENTQGVWDGAVPYVLGSPVAIPNVFTVRMNAMRVLKDKFPQIIDALEPGGSGDMYAGLNEEEKEALREVTAMGFPPKAWYGYKNMGIHGFLVLYQGIVGADKTYFTQDFWSKPGYLGANPTASLLKARIQQVSKIKAGIPITQAVSLGITQPLSEHDRGTADAAWKSIGGVEGSMPVAFQLENTLPDMDFLGGDLLIKSGAAAGKSLQLTKIAGDKVVLGPADAAVLALIKPGDGVQVDNSNFLAVQTYHRHQDPGPQYPVWNQFRDASGKPLYPQRPMQLGPLFTRGAAGVLPTGKFNGKMILLESLWDREAFAWQADWYRSRVKDVLGDSTDARFRLWYTDHALHGDVAVEDDPTHTVSYLGVLQQALLDLSAWVEKGVEPAATTKYTIDNGQVIIPQTADERRGIQPVVSLKANGSKRAEISVGQTVTFTADVAVPKNRGKVVAAGWNFEGLPENSGKLANAFPVAAPLTPTDKTGSHVTVKATHTFSKPGTYFPTLRVASQREGDTKTPYTRILNLDRVRVVVK</sequence>
<keyword evidence="3" id="KW-1185">Reference proteome</keyword>
<name>D2QHI9_SPILD</name>
<dbReference type="Proteomes" id="UP000002028">
    <property type="component" value="Chromosome"/>
</dbReference>
<evidence type="ECO:0000313" key="3">
    <source>
        <dbReference type="Proteomes" id="UP000002028"/>
    </source>
</evidence>
<dbReference type="HOGENOM" id="CLU_434023_0_0_10"/>
<dbReference type="InterPro" id="IPR013783">
    <property type="entry name" value="Ig-like_fold"/>
</dbReference>
<dbReference type="EMBL" id="CP001769">
    <property type="protein sequence ID" value="ADB38649.1"/>
    <property type="molecule type" value="Genomic_DNA"/>
</dbReference>
<feature type="domain" description="PKD" evidence="1">
    <location>
        <begin position="633"/>
        <end position="723"/>
    </location>
</feature>
<evidence type="ECO:0000259" key="1">
    <source>
        <dbReference type="Pfam" id="PF00801"/>
    </source>
</evidence>
<proteinExistence type="predicted"/>
<protein>
    <recommendedName>
        <fullName evidence="1">PKD domain-containing protein</fullName>
    </recommendedName>
</protein>
<organism evidence="2 3">
    <name type="scientific">Spirosoma linguale (strain ATCC 33905 / DSM 74 / LMG 10896 / Claus 1)</name>
    <dbReference type="NCBI Taxonomy" id="504472"/>
    <lineage>
        <taxon>Bacteria</taxon>
        <taxon>Pseudomonadati</taxon>
        <taxon>Bacteroidota</taxon>
        <taxon>Cytophagia</taxon>
        <taxon>Cytophagales</taxon>
        <taxon>Cytophagaceae</taxon>
        <taxon>Spirosoma</taxon>
    </lineage>
</organism>
<dbReference type="Gene3D" id="2.60.40.10">
    <property type="entry name" value="Immunoglobulins"/>
    <property type="match status" value="1"/>
</dbReference>
<gene>
    <name evidence="2" type="ordered locus">Slin_2632</name>
</gene>
<dbReference type="AlphaFoldDB" id="D2QHI9"/>
<dbReference type="CDD" id="cd00146">
    <property type="entry name" value="PKD"/>
    <property type="match status" value="1"/>
</dbReference>
<dbReference type="KEGG" id="sli:Slin_2632"/>